<evidence type="ECO:0000313" key="2">
    <source>
        <dbReference type="Proteomes" id="UP000190162"/>
    </source>
</evidence>
<gene>
    <name evidence="1" type="ORF">SAMN02745132_04407</name>
</gene>
<dbReference type="AlphaFoldDB" id="A0A1T4VVS4"/>
<accession>A0A1T4VVS4</accession>
<sequence>MEKYAILYAGHANYRHLNELEFMYRTLVTECGFKPRNINILYYNGMLDCSGVPKPSSGSPTGEPYLLPIKGRGTRLELLDAIATLKNKLARDDVLLLHTSGHGDGPSTYDKDTPCSLRDFAVYPPVTVDDIEVALADLPRFAQLVTIMTQCHSGGFISGISRASPADSTYLCAACPESGESIASEDYNPFGFHWIAAWHHLKVKTPRQAMEYAEHRNYHDEQLQYHEFHNKSMRTVSFK</sequence>
<dbReference type="OrthoDB" id="345222at2"/>
<evidence type="ECO:0000313" key="1">
    <source>
        <dbReference type="EMBL" id="SKA69114.1"/>
    </source>
</evidence>
<dbReference type="Gene3D" id="3.40.50.1460">
    <property type="match status" value="1"/>
</dbReference>
<dbReference type="Proteomes" id="UP000190162">
    <property type="component" value="Unassembled WGS sequence"/>
</dbReference>
<keyword evidence="2" id="KW-1185">Reference proteome</keyword>
<dbReference type="EMBL" id="FUXU01000111">
    <property type="protein sequence ID" value="SKA69114.1"/>
    <property type="molecule type" value="Genomic_DNA"/>
</dbReference>
<name>A0A1T4VVS4_9GAMM</name>
<proteinExistence type="predicted"/>
<protein>
    <submittedName>
        <fullName evidence="1">Caspase domain-containing protein</fullName>
    </submittedName>
</protein>
<reference evidence="2" key="1">
    <citation type="submission" date="2017-02" db="EMBL/GenBank/DDBJ databases">
        <authorList>
            <person name="Varghese N."/>
            <person name="Submissions S."/>
        </authorList>
    </citation>
    <scope>NUCLEOTIDE SEQUENCE [LARGE SCALE GENOMIC DNA]</scope>
    <source>
        <strain evidence="2">DSM 22720</strain>
    </source>
</reference>
<dbReference type="RefSeq" id="WP_078754489.1">
    <property type="nucleotide sequence ID" value="NZ_FUXU01000111.1"/>
</dbReference>
<organism evidence="1 2">
    <name type="scientific">Enterovibrio nigricans DSM 22720</name>
    <dbReference type="NCBI Taxonomy" id="1121868"/>
    <lineage>
        <taxon>Bacteria</taxon>
        <taxon>Pseudomonadati</taxon>
        <taxon>Pseudomonadota</taxon>
        <taxon>Gammaproteobacteria</taxon>
        <taxon>Vibrionales</taxon>
        <taxon>Vibrionaceae</taxon>
        <taxon>Enterovibrio</taxon>
    </lineage>
</organism>